<geneLocation type="plastid" evidence="1"/>
<proteinExistence type="predicted"/>
<gene>
    <name evidence="1" type="primary">ycf21</name>
</gene>
<dbReference type="Pfam" id="PF01947">
    <property type="entry name" value="Rv2949c-like"/>
    <property type="match status" value="1"/>
</dbReference>
<protein>
    <recommendedName>
        <fullName evidence="2">Chorismate lyase</fullName>
    </recommendedName>
</protein>
<evidence type="ECO:0000313" key="1">
    <source>
        <dbReference type="EMBL" id="QCI06729.1"/>
    </source>
</evidence>
<dbReference type="InterPro" id="IPR002800">
    <property type="entry name" value="Rv2949c-like"/>
</dbReference>
<reference evidence="1" key="1">
    <citation type="journal article" date="2019" name="Mol. Phylogenet. Evol.">
        <title>Morphological evolution and classification of the red algal order Ceramiales inferred using plastid phylogenomics.</title>
        <authorList>
            <person name="Diaz-Tapia P."/>
            <person name="Pasella M.M."/>
            <person name="Verbruggen H."/>
            <person name="Maggs C.A."/>
        </authorList>
    </citation>
    <scope>NUCLEOTIDE SEQUENCE</scope>
</reference>
<name>A0A4D6WSW1_9FLOR</name>
<keyword evidence="1" id="KW-0934">Plastid</keyword>
<reference evidence="1" key="2">
    <citation type="submission" date="2019-04" db="EMBL/GenBank/DDBJ databases">
        <authorList>
            <person name="Pasella M."/>
        </authorList>
    </citation>
    <scope>NUCLEOTIDE SEQUENCE</scope>
</reference>
<sequence length="181" mass="21869">MNINFNSSFYPIYTIQYDQIKDQQKQIDKHIPQKWQFILTNTGSFTQNLHSLFIDKITIEMRQKYQYSPKQTLLNIRNTWLVKNDTKFTTFATSIWSIDNKYKLYSKILNKQPVGYSLIDSEIDIHKHLQEIYCGYSNNLENSFQQQNIIWGRKYKVYYPNQSFVIMKEYFMPQIIESLNQ</sequence>
<dbReference type="SUPFAM" id="SSF64288">
    <property type="entry name" value="Chorismate lyase-like"/>
    <property type="match status" value="1"/>
</dbReference>
<evidence type="ECO:0008006" key="2">
    <source>
        <dbReference type="Google" id="ProtNLM"/>
    </source>
</evidence>
<organism evidence="1">
    <name type="scientific">Gayliella sp</name>
    <dbReference type="NCBI Taxonomy" id="2575623"/>
    <lineage>
        <taxon>Eukaryota</taxon>
        <taxon>Rhodophyta</taxon>
        <taxon>Florideophyceae</taxon>
        <taxon>Rhodymeniophycidae</taxon>
        <taxon>Ceramiales</taxon>
        <taxon>Ceramiaceae</taxon>
        <taxon>Gayliella</taxon>
    </lineage>
</organism>
<dbReference type="EMBL" id="MK814659">
    <property type="protein sequence ID" value="QCI06729.1"/>
    <property type="molecule type" value="Genomic_DNA"/>
</dbReference>
<accession>A0A4D6WSW1</accession>
<dbReference type="Gene3D" id="3.40.1410.10">
    <property type="entry name" value="Chorismate lyase-like"/>
    <property type="match status" value="1"/>
</dbReference>
<dbReference type="InterPro" id="IPR028978">
    <property type="entry name" value="Chorismate_lyase_/UTRA_dom_sf"/>
</dbReference>
<dbReference type="AlphaFoldDB" id="A0A4D6WSW1"/>